<comment type="similarity">
    <text evidence="1">Belongs to the AAA ATPase family. PCH2 subfamily.</text>
</comment>
<keyword evidence="4" id="KW-0469">Meiosis</keyword>
<dbReference type="GO" id="GO:0005694">
    <property type="term" value="C:chromosome"/>
    <property type="evidence" value="ECO:0007669"/>
    <property type="project" value="TreeGrafter"/>
</dbReference>
<dbReference type="InterPro" id="IPR027417">
    <property type="entry name" value="P-loop_NTPase"/>
</dbReference>
<dbReference type="OrthoDB" id="5925at2759"/>
<evidence type="ECO:0000259" key="5">
    <source>
        <dbReference type="SMART" id="SM00382"/>
    </source>
</evidence>
<reference evidence="6 7" key="1">
    <citation type="submission" date="2020-05" db="EMBL/GenBank/DDBJ databases">
        <authorList>
            <person name="Casaregola S."/>
            <person name="Devillers H."/>
            <person name="Grondin C."/>
        </authorList>
    </citation>
    <scope>NUCLEOTIDE SEQUENCE [LARGE SCALE GENOMIC DNA]</scope>
    <source>
        <strain evidence="6 7">CLIB 1767</strain>
    </source>
</reference>
<evidence type="ECO:0000256" key="2">
    <source>
        <dbReference type="ARBA" id="ARBA00022741"/>
    </source>
</evidence>
<dbReference type="Pfam" id="PF23242">
    <property type="entry name" value="AAA_lid_TRIP13_C"/>
    <property type="match status" value="1"/>
</dbReference>
<evidence type="ECO:0000256" key="4">
    <source>
        <dbReference type="ARBA" id="ARBA00023254"/>
    </source>
</evidence>
<dbReference type="GO" id="GO:0005524">
    <property type="term" value="F:ATP binding"/>
    <property type="evidence" value="ECO:0007669"/>
    <property type="project" value="UniProtKB-KW"/>
</dbReference>
<dbReference type="PANTHER" id="PTHR45991">
    <property type="entry name" value="PACHYTENE CHECKPOINT PROTEIN 2"/>
    <property type="match status" value="1"/>
</dbReference>
<dbReference type="EMBL" id="CAEFZW010000007">
    <property type="protein sequence ID" value="CAB4255800.1"/>
    <property type="molecule type" value="Genomic_DNA"/>
</dbReference>
<evidence type="ECO:0000256" key="3">
    <source>
        <dbReference type="ARBA" id="ARBA00022840"/>
    </source>
</evidence>
<dbReference type="GO" id="GO:0005634">
    <property type="term" value="C:nucleus"/>
    <property type="evidence" value="ECO:0007669"/>
    <property type="project" value="TreeGrafter"/>
</dbReference>
<dbReference type="SMART" id="SM00382">
    <property type="entry name" value="AAA"/>
    <property type="match status" value="1"/>
</dbReference>
<evidence type="ECO:0000313" key="6">
    <source>
        <dbReference type="EMBL" id="CAB4255800.1"/>
    </source>
</evidence>
<proteinExistence type="inferred from homology"/>
<gene>
    <name evidence="6" type="ORF">KABA2_07S04774</name>
</gene>
<dbReference type="RefSeq" id="XP_041407644.1">
    <property type="nucleotide sequence ID" value="XM_041551710.1"/>
</dbReference>
<protein>
    <submittedName>
        <fullName evidence="6">Similar to Saccharomyces cerevisiae YBR186W PCH2 Nucleolar component of the pachytene checkpoint, which prevents chromosome segregation when recombination and chromosome synapsis are defective</fullName>
    </submittedName>
</protein>
<keyword evidence="2" id="KW-0547">Nucleotide-binding</keyword>
<dbReference type="Proteomes" id="UP000644660">
    <property type="component" value="Unassembled WGS sequence"/>
</dbReference>
<comment type="caution">
    <text evidence="6">The sequence shown here is derived from an EMBL/GenBank/DDBJ whole genome shotgun (WGS) entry which is preliminary data.</text>
</comment>
<dbReference type="InterPro" id="IPR003959">
    <property type="entry name" value="ATPase_AAA_core"/>
</dbReference>
<keyword evidence="3" id="KW-0067">ATP-binding</keyword>
<dbReference type="InterPro" id="IPR003593">
    <property type="entry name" value="AAA+_ATPase"/>
</dbReference>
<dbReference type="GO" id="GO:0007131">
    <property type="term" value="P:reciprocal meiotic recombination"/>
    <property type="evidence" value="ECO:0007669"/>
    <property type="project" value="TreeGrafter"/>
</dbReference>
<dbReference type="PANTHER" id="PTHR45991:SF1">
    <property type="entry name" value="PACHYTENE CHECKPOINT PROTEIN 2 HOMOLOG"/>
    <property type="match status" value="1"/>
</dbReference>
<evidence type="ECO:0000313" key="7">
    <source>
        <dbReference type="Proteomes" id="UP000644660"/>
    </source>
</evidence>
<dbReference type="GO" id="GO:0016887">
    <property type="term" value="F:ATP hydrolysis activity"/>
    <property type="evidence" value="ECO:0007669"/>
    <property type="project" value="InterPro"/>
</dbReference>
<keyword evidence="7" id="KW-1185">Reference proteome</keyword>
<dbReference type="InterPro" id="IPR058249">
    <property type="entry name" value="Pch2_C"/>
</dbReference>
<dbReference type="GO" id="GO:0051598">
    <property type="term" value="P:meiotic recombination checkpoint signaling"/>
    <property type="evidence" value="ECO:0007669"/>
    <property type="project" value="TreeGrafter"/>
</dbReference>
<dbReference type="InterPro" id="IPR044539">
    <property type="entry name" value="Pch2-like"/>
</dbReference>
<dbReference type="AlphaFoldDB" id="A0A8H2VHS8"/>
<feature type="domain" description="AAA+ ATPase" evidence="5">
    <location>
        <begin position="309"/>
        <end position="472"/>
    </location>
</feature>
<organism evidence="6 7">
    <name type="scientific">Maudiozyma barnettii</name>
    <dbReference type="NCBI Taxonomy" id="61262"/>
    <lineage>
        <taxon>Eukaryota</taxon>
        <taxon>Fungi</taxon>
        <taxon>Dikarya</taxon>
        <taxon>Ascomycota</taxon>
        <taxon>Saccharomycotina</taxon>
        <taxon>Saccharomycetes</taxon>
        <taxon>Saccharomycetales</taxon>
        <taxon>Saccharomycetaceae</taxon>
        <taxon>Maudiozyma</taxon>
    </lineage>
</organism>
<dbReference type="Gene3D" id="3.40.50.300">
    <property type="entry name" value="P-loop containing nucleotide triphosphate hydrolases"/>
    <property type="match status" value="1"/>
</dbReference>
<dbReference type="SUPFAM" id="SSF52540">
    <property type="entry name" value="P-loop containing nucleoside triphosphate hydrolases"/>
    <property type="match status" value="1"/>
</dbReference>
<dbReference type="GeneID" id="64858861"/>
<accession>A0A8H2VHS8</accession>
<name>A0A8H2VHS8_9SACH</name>
<evidence type="ECO:0000256" key="1">
    <source>
        <dbReference type="ARBA" id="ARBA00007271"/>
    </source>
</evidence>
<sequence length="566" mass="64278">MSYTVDIELNLHILELVERIFDSQVNLLTNLLNDSSIVSNTQNSNLFTVLFKIIEPAILRKLESKIHESSSTGFQLSSDDLFHEGSGSIRINNPPSKAQEKLVDSLLKVLFSQFVSVAKNNHTDNGHDNLILSLFIENIFVEPYNAKASDLLNMSHGSLDEIVNKIFQKTNVQETIKKNDSFSLYKLELYFYHFKVEGNNSSKEALVEEFDKIDLSDNVSDRTLIDETNKKIPLFKEILPNFQFSQETLNLVSITTLPSPQLEGLWESLFYNSTLKQAIFNSAVLSLKISQQRGDTEQQRKSNEQILNNNGLLLLHGPPGTGKTSLCRAVCQKLSIRQKYNRKSLNLNERSHSILVELSCSRIFSRWFGESSKNISCVFNDIELLLQSRGNDTGFVCLLIDEVETIASCRTKAINNNESNESVRVVNSLLTNLDKLKKHDNFIVLTTSNYIDTLDCAFIDRADRIFHVTKPSLEALENILISSLENLMYCNILIPTYRKGKLLENCKYKNVIRTIAKHCLALDLSGRALRKVPLICLSEYFQDLPVNIDSFLIALADTINKYQEKN</sequence>
<dbReference type="Pfam" id="PF00004">
    <property type="entry name" value="AAA"/>
    <property type="match status" value="1"/>
</dbReference>